<keyword evidence="2" id="KW-1185">Reference proteome</keyword>
<proteinExistence type="predicted"/>
<sequence>MRLSRAISEARRNNMSSWGPNEPILCVMSLLMTMISRPAGYSGVRRVIRHATMPICDDRTDARKTDLVAPRQSVHLQQLTLGIENQLCEGEQLRGEGALGRVVESHLQLIHGLQQQTLCLIVKVFERGLLSTERKRETVNRCSYD</sequence>
<gene>
    <name evidence="1" type="ORF">EYF80_002954</name>
</gene>
<dbReference type="Proteomes" id="UP000314294">
    <property type="component" value="Unassembled WGS sequence"/>
</dbReference>
<dbReference type="AlphaFoldDB" id="A0A4Z2JA17"/>
<reference evidence="1 2" key="1">
    <citation type="submission" date="2019-03" db="EMBL/GenBank/DDBJ databases">
        <title>First draft genome of Liparis tanakae, snailfish: a comprehensive survey of snailfish specific genes.</title>
        <authorList>
            <person name="Kim W."/>
            <person name="Song I."/>
            <person name="Jeong J.-H."/>
            <person name="Kim D."/>
            <person name="Kim S."/>
            <person name="Ryu S."/>
            <person name="Song J.Y."/>
            <person name="Lee S.K."/>
        </authorList>
    </citation>
    <scope>NUCLEOTIDE SEQUENCE [LARGE SCALE GENOMIC DNA]</scope>
    <source>
        <tissue evidence="1">Muscle</tissue>
    </source>
</reference>
<organism evidence="1 2">
    <name type="scientific">Liparis tanakae</name>
    <name type="common">Tanaka's snailfish</name>
    <dbReference type="NCBI Taxonomy" id="230148"/>
    <lineage>
        <taxon>Eukaryota</taxon>
        <taxon>Metazoa</taxon>
        <taxon>Chordata</taxon>
        <taxon>Craniata</taxon>
        <taxon>Vertebrata</taxon>
        <taxon>Euteleostomi</taxon>
        <taxon>Actinopterygii</taxon>
        <taxon>Neopterygii</taxon>
        <taxon>Teleostei</taxon>
        <taxon>Neoteleostei</taxon>
        <taxon>Acanthomorphata</taxon>
        <taxon>Eupercaria</taxon>
        <taxon>Perciformes</taxon>
        <taxon>Cottioidei</taxon>
        <taxon>Cottales</taxon>
        <taxon>Liparidae</taxon>
        <taxon>Liparis</taxon>
    </lineage>
</organism>
<comment type="caution">
    <text evidence="1">The sequence shown here is derived from an EMBL/GenBank/DDBJ whole genome shotgun (WGS) entry which is preliminary data.</text>
</comment>
<dbReference type="EMBL" id="SRLO01000013">
    <property type="protein sequence ID" value="TNN86771.1"/>
    <property type="molecule type" value="Genomic_DNA"/>
</dbReference>
<accession>A0A4Z2JA17</accession>
<protein>
    <submittedName>
        <fullName evidence="1">Uncharacterized protein</fullName>
    </submittedName>
</protein>
<name>A0A4Z2JA17_9TELE</name>
<evidence type="ECO:0000313" key="1">
    <source>
        <dbReference type="EMBL" id="TNN86771.1"/>
    </source>
</evidence>
<evidence type="ECO:0000313" key="2">
    <source>
        <dbReference type="Proteomes" id="UP000314294"/>
    </source>
</evidence>